<dbReference type="EMBL" id="FOOK01000012">
    <property type="protein sequence ID" value="SFG02325.1"/>
    <property type="molecule type" value="Genomic_DNA"/>
</dbReference>
<dbReference type="Gene3D" id="2.30.30.240">
    <property type="entry name" value="PRC-barrel domain"/>
    <property type="match status" value="1"/>
</dbReference>
<name>A0A1I2NEH0_9BACL</name>
<organism evidence="2 3">
    <name type="scientific">Planifilum fulgidum</name>
    <dbReference type="NCBI Taxonomy" id="201973"/>
    <lineage>
        <taxon>Bacteria</taxon>
        <taxon>Bacillati</taxon>
        <taxon>Bacillota</taxon>
        <taxon>Bacilli</taxon>
        <taxon>Bacillales</taxon>
        <taxon>Thermoactinomycetaceae</taxon>
        <taxon>Planifilum</taxon>
    </lineage>
</organism>
<sequence length="83" mass="8982">MRWSELAEKELIDLVNGERLGLMGEADLVVDPGSGRVKSLVLSGGGSLFRKKREEITIDWGMIRKIGPEMVIVALGKTGVSKG</sequence>
<dbReference type="InterPro" id="IPR027275">
    <property type="entry name" value="PRC-brl_dom"/>
</dbReference>
<proteinExistence type="predicted"/>
<keyword evidence="3" id="KW-1185">Reference proteome</keyword>
<evidence type="ECO:0000313" key="2">
    <source>
        <dbReference type="EMBL" id="SFG02325.1"/>
    </source>
</evidence>
<dbReference type="PANTHER" id="PTHR40061">
    <property type="entry name" value="SPORULATION PROTEIN YLMC-RELATED"/>
    <property type="match status" value="1"/>
</dbReference>
<dbReference type="SUPFAM" id="SSF50346">
    <property type="entry name" value="PRC-barrel domain"/>
    <property type="match status" value="1"/>
</dbReference>
<dbReference type="STRING" id="201973.SAMN04488025_11289"/>
<dbReference type="AlphaFoldDB" id="A0A1I2NEH0"/>
<protein>
    <submittedName>
        <fullName evidence="2">Sporulation protein, YlmC/YmxH family</fullName>
    </submittedName>
</protein>
<dbReference type="Pfam" id="PF05239">
    <property type="entry name" value="PRC"/>
    <property type="match status" value="1"/>
</dbReference>
<evidence type="ECO:0000313" key="3">
    <source>
        <dbReference type="Proteomes" id="UP000198661"/>
    </source>
</evidence>
<feature type="domain" description="PRC-barrel" evidence="1">
    <location>
        <begin position="2"/>
        <end position="74"/>
    </location>
</feature>
<accession>A0A1I2NEH0</accession>
<dbReference type="RefSeq" id="WP_092037966.1">
    <property type="nucleotide sequence ID" value="NZ_FOOK01000012.1"/>
</dbReference>
<dbReference type="OrthoDB" id="2468688at2"/>
<dbReference type="Proteomes" id="UP000198661">
    <property type="component" value="Unassembled WGS sequence"/>
</dbReference>
<evidence type="ECO:0000259" key="1">
    <source>
        <dbReference type="Pfam" id="PF05239"/>
    </source>
</evidence>
<reference evidence="2 3" key="1">
    <citation type="submission" date="2016-10" db="EMBL/GenBank/DDBJ databases">
        <authorList>
            <person name="de Groot N.N."/>
        </authorList>
    </citation>
    <scope>NUCLEOTIDE SEQUENCE [LARGE SCALE GENOMIC DNA]</scope>
    <source>
        <strain evidence="2 3">DSM 44945</strain>
    </source>
</reference>
<dbReference type="InterPro" id="IPR011033">
    <property type="entry name" value="PRC_barrel-like_sf"/>
</dbReference>
<gene>
    <name evidence="2" type="ORF">SAMN04488025_11289</name>
</gene>
<dbReference type="NCBIfam" id="TIGR02888">
    <property type="entry name" value="spore_YlmC_YmxH"/>
    <property type="match status" value="1"/>
</dbReference>
<dbReference type="PANTHER" id="PTHR40061:SF1">
    <property type="entry name" value="SPORULATION PROTEIN YLMC-RELATED"/>
    <property type="match status" value="1"/>
</dbReference>
<dbReference type="InterPro" id="IPR014238">
    <property type="entry name" value="Spore_YlmC/YmxH"/>
</dbReference>